<comment type="caution">
    <text evidence="1">The sequence shown here is derived from an EMBL/GenBank/DDBJ whole genome shotgun (WGS) entry which is preliminary data.</text>
</comment>
<accession>A0A367ZP85</accession>
<protein>
    <recommendedName>
        <fullName evidence="3">Prepilin-type N-terminal cleavage/methylation domain-containing protein</fullName>
    </recommendedName>
</protein>
<evidence type="ECO:0000313" key="1">
    <source>
        <dbReference type="EMBL" id="RCK79667.1"/>
    </source>
</evidence>
<evidence type="ECO:0008006" key="3">
    <source>
        <dbReference type="Google" id="ProtNLM"/>
    </source>
</evidence>
<dbReference type="Proteomes" id="UP000252355">
    <property type="component" value="Unassembled WGS sequence"/>
</dbReference>
<gene>
    <name evidence="1" type="ORF">OZSIB_4139</name>
</gene>
<organism evidence="1 2">
    <name type="scientific">Candidatus Ozemobacter sibiricus</name>
    <dbReference type="NCBI Taxonomy" id="2268124"/>
    <lineage>
        <taxon>Bacteria</taxon>
        <taxon>Candidatus Ozemobacteria</taxon>
        <taxon>Candidatus Ozemobacterales</taxon>
        <taxon>Candidatus Ozemobacteraceae</taxon>
        <taxon>Candidatus Ozemobacter</taxon>
    </lineage>
</organism>
<evidence type="ECO:0000313" key="2">
    <source>
        <dbReference type="Proteomes" id="UP000252355"/>
    </source>
</evidence>
<proteinExistence type="predicted"/>
<dbReference type="EMBL" id="QOQW01000011">
    <property type="protein sequence ID" value="RCK79667.1"/>
    <property type="molecule type" value="Genomic_DNA"/>
</dbReference>
<name>A0A367ZP85_9BACT</name>
<reference evidence="1 2" key="1">
    <citation type="submission" date="2018-05" db="EMBL/GenBank/DDBJ databases">
        <title>A metagenomic window into the 2 km-deep terrestrial subsurface aquifer revealed taxonomically and functionally diverse microbial community comprising novel uncultured bacterial lineages.</title>
        <authorList>
            <person name="Kadnikov V.V."/>
            <person name="Mardanov A.V."/>
            <person name="Beletsky A.V."/>
            <person name="Banks D."/>
            <person name="Pimenov N.V."/>
            <person name="Frank Y.A."/>
            <person name="Karnachuk O.V."/>
            <person name="Ravin N.V."/>
        </authorList>
    </citation>
    <scope>NUCLEOTIDE SEQUENCE [LARGE SCALE GENOMIC DNA]</scope>
    <source>
        <strain evidence="1">BY5</strain>
    </source>
</reference>
<sequence length="188" mass="20300">MSPRPRRGLTLAEIAVSVLLGAIVLLAASRMLSSGMRTSTKGSAHLTNVQATSLLMSQIEEDLQRAVDVSFVAPGVPESSVKFVILEDQDGRVATSAIIYERAGDPQGIKRTRDPGGGAAPEVHAFCRGLKVLDCSFTRLDLEDQRIGFKVLLKTGTYPTGSEEFALERFILCRNHASNSQSLGWQTP</sequence>
<dbReference type="AlphaFoldDB" id="A0A367ZP85"/>